<dbReference type="EMBL" id="KE624186">
    <property type="protein sequence ID" value="EXC46667.1"/>
    <property type="molecule type" value="Genomic_DNA"/>
</dbReference>
<dbReference type="SUPFAM" id="SSF56281">
    <property type="entry name" value="Metallo-hydrolase/oxidoreductase"/>
    <property type="match status" value="1"/>
</dbReference>
<dbReference type="eggNOG" id="KOG1136">
    <property type="taxonomic scope" value="Eukaryota"/>
</dbReference>
<dbReference type="InterPro" id="IPR036866">
    <property type="entry name" value="RibonucZ/Hydroxyglut_hydro"/>
</dbReference>
<gene>
    <name evidence="1" type="ORF">L484_000155</name>
</gene>
<dbReference type="GO" id="GO:0016180">
    <property type="term" value="P:snRNA processing"/>
    <property type="evidence" value="ECO:0007669"/>
    <property type="project" value="TreeGrafter"/>
</dbReference>
<dbReference type="PANTHER" id="PTHR11203:SF37">
    <property type="entry name" value="INTEGRATOR COMPLEX SUBUNIT 11"/>
    <property type="match status" value="1"/>
</dbReference>
<protein>
    <submittedName>
        <fullName evidence="1">Cleavage and polyadenylation specificity factor subunit 3-II</fullName>
    </submittedName>
</protein>
<accession>W9SM61</accession>
<evidence type="ECO:0000313" key="1">
    <source>
        <dbReference type="EMBL" id="EXC46667.1"/>
    </source>
</evidence>
<dbReference type="STRING" id="981085.W9SM61"/>
<dbReference type="InterPro" id="IPR050698">
    <property type="entry name" value="MBL"/>
</dbReference>
<evidence type="ECO:0000313" key="2">
    <source>
        <dbReference type="Proteomes" id="UP000030645"/>
    </source>
</evidence>
<dbReference type="PANTHER" id="PTHR11203">
    <property type="entry name" value="CLEAVAGE AND POLYADENYLATION SPECIFICITY FACTOR FAMILY MEMBER"/>
    <property type="match status" value="1"/>
</dbReference>
<dbReference type="Proteomes" id="UP000030645">
    <property type="component" value="Unassembled WGS sequence"/>
</dbReference>
<dbReference type="AlphaFoldDB" id="W9SM61"/>
<dbReference type="GO" id="GO:0004521">
    <property type="term" value="F:RNA endonuclease activity"/>
    <property type="evidence" value="ECO:0007669"/>
    <property type="project" value="TreeGrafter"/>
</dbReference>
<reference evidence="2" key="1">
    <citation type="submission" date="2013-01" db="EMBL/GenBank/DDBJ databases">
        <title>Draft Genome Sequence of a Mulberry Tree, Morus notabilis C.K. Schneid.</title>
        <authorList>
            <person name="He N."/>
            <person name="Zhao S."/>
        </authorList>
    </citation>
    <scope>NUCLEOTIDE SEQUENCE</scope>
</reference>
<dbReference type="Gene3D" id="3.60.15.10">
    <property type="entry name" value="Ribonuclease Z/Hydroxyacylglutathione hydrolase-like"/>
    <property type="match status" value="1"/>
</dbReference>
<keyword evidence="2" id="KW-1185">Reference proteome</keyword>
<name>W9SM61_9ROSA</name>
<sequence length="104" mass="11680">MAIDCLVLGNPLAFFFHSSISHRLFFSDLEIDKHSQNSRFSGAGQEVGKSCVVVSINGKRIMFDCGMHMGFLDHRRYPDFSLIPMPDKGSNFDDALDCIIITHL</sequence>
<dbReference type="GO" id="GO:0005634">
    <property type="term" value="C:nucleus"/>
    <property type="evidence" value="ECO:0007669"/>
    <property type="project" value="TreeGrafter"/>
</dbReference>
<organism evidence="1 2">
    <name type="scientific">Morus notabilis</name>
    <dbReference type="NCBI Taxonomy" id="981085"/>
    <lineage>
        <taxon>Eukaryota</taxon>
        <taxon>Viridiplantae</taxon>
        <taxon>Streptophyta</taxon>
        <taxon>Embryophyta</taxon>
        <taxon>Tracheophyta</taxon>
        <taxon>Spermatophyta</taxon>
        <taxon>Magnoliopsida</taxon>
        <taxon>eudicotyledons</taxon>
        <taxon>Gunneridae</taxon>
        <taxon>Pentapetalae</taxon>
        <taxon>rosids</taxon>
        <taxon>fabids</taxon>
        <taxon>Rosales</taxon>
        <taxon>Moraceae</taxon>
        <taxon>Moreae</taxon>
        <taxon>Morus</taxon>
    </lineage>
</organism>
<proteinExistence type="predicted"/>